<dbReference type="AlphaFoldDB" id="A0A6A4I1M1"/>
<name>A0A6A4I1M1_9AGAR</name>
<reference evidence="2" key="1">
    <citation type="journal article" date="2019" name="Environ. Microbiol.">
        <title>Fungal ecological strategies reflected in gene transcription - a case study of two litter decomposers.</title>
        <authorList>
            <person name="Barbi F."/>
            <person name="Kohler A."/>
            <person name="Barry K."/>
            <person name="Baskaran P."/>
            <person name="Daum C."/>
            <person name="Fauchery L."/>
            <person name="Ihrmark K."/>
            <person name="Kuo A."/>
            <person name="LaButti K."/>
            <person name="Lipzen A."/>
            <person name="Morin E."/>
            <person name="Grigoriev I.V."/>
            <person name="Henrissat B."/>
            <person name="Lindahl B."/>
            <person name="Martin F."/>
        </authorList>
    </citation>
    <scope>NUCLEOTIDE SEQUENCE</scope>
    <source>
        <strain evidence="2">JB14</strain>
    </source>
</reference>
<dbReference type="Gene3D" id="3.40.50.1820">
    <property type="entry name" value="alpha/beta hydrolase"/>
    <property type="match status" value="1"/>
</dbReference>
<feature type="domain" description="AB hydrolase-1" evidence="1">
    <location>
        <begin position="58"/>
        <end position="284"/>
    </location>
</feature>
<dbReference type="GO" id="GO:0016020">
    <property type="term" value="C:membrane"/>
    <property type="evidence" value="ECO:0007669"/>
    <property type="project" value="TreeGrafter"/>
</dbReference>
<keyword evidence="3" id="KW-1185">Reference proteome</keyword>
<evidence type="ECO:0000313" key="3">
    <source>
        <dbReference type="Proteomes" id="UP000799118"/>
    </source>
</evidence>
<dbReference type="InterPro" id="IPR050266">
    <property type="entry name" value="AB_hydrolase_sf"/>
</dbReference>
<dbReference type="PANTHER" id="PTHR43798:SF33">
    <property type="entry name" value="HYDROLASE, PUTATIVE (AFU_ORTHOLOGUE AFUA_2G14860)-RELATED"/>
    <property type="match status" value="1"/>
</dbReference>
<accession>A0A6A4I1M1</accession>
<dbReference type="PANTHER" id="PTHR43798">
    <property type="entry name" value="MONOACYLGLYCEROL LIPASE"/>
    <property type="match status" value="1"/>
</dbReference>
<dbReference type="SUPFAM" id="SSF53474">
    <property type="entry name" value="alpha/beta-Hydrolases"/>
    <property type="match status" value="1"/>
</dbReference>
<dbReference type="Proteomes" id="UP000799118">
    <property type="component" value="Unassembled WGS sequence"/>
</dbReference>
<proteinExistence type="predicted"/>
<dbReference type="Pfam" id="PF00561">
    <property type="entry name" value="Abhydrolase_1"/>
    <property type="match status" value="1"/>
</dbReference>
<evidence type="ECO:0000259" key="1">
    <source>
        <dbReference type="Pfam" id="PF00561"/>
    </source>
</evidence>
<dbReference type="EMBL" id="ML769421">
    <property type="protein sequence ID" value="KAE9403873.1"/>
    <property type="molecule type" value="Genomic_DNA"/>
</dbReference>
<evidence type="ECO:0000313" key="2">
    <source>
        <dbReference type="EMBL" id="KAE9403873.1"/>
    </source>
</evidence>
<dbReference type="InterPro" id="IPR000073">
    <property type="entry name" value="AB_hydrolase_1"/>
</dbReference>
<sequence>MPYIQVMSSTGRTNFKYSICTSTSADAKSINQNLPTLLFIHPMSIAEHIFHAQFCDPRLRRFNLVSFDMRGGHGKTSGDKVPSHYGQDEAAEDIVKLMDALKLPACHLIAMSTGTTIATQFAISYPDHVLSLFLISHLCLEIPPEVAEGHQEVHDLWVSAFPDASTVLIETIYEAGFGNSQYMFSYPQLSPLVTAMATITYPVAAKRWNHHHLDEFRTMNLDFYLNRRSHSKHALARIAGPVKLVCGTEDVAYPVSHSEEFLEQLTEAGVDASLHVVPGAPHYLAPDYAHDVNPVLHDFIIQIEHRNVMYVQIPTQVVSPWEDMLRIAGWDPEASDDSDNMIIHPQGRKSIECSNSL</sequence>
<gene>
    <name evidence="2" type="ORF">BT96DRAFT_878268</name>
</gene>
<organism evidence="2 3">
    <name type="scientific">Gymnopus androsaceus JB14</name>
    <dbReference type="NCBI Taxonomy" id="1447944"/>
    <lineage>
        <taxon>Eukaryota</taxon>
        <taxon>Fungi</taxon>
        <taxon>Dikarya</taxon>
        <taxon>Basidiomycota</taxon>
        <taxon>Agaricomycotina</taxon>
        <taxon>Agaricomycetes</taxon>
        <taxon>Agaricomycetidae</taxon>
        <taxon>Agaricales</taxon>
        <taxon>Marasmiineae</taxon>
        <taxon>Omphalotaceae</taxon>
        <taxon>Gymnopus</taxon>
    </lineage>
</organism>
<protein>
    <submittedName>
        <fullName evidence="2">Alpha/beta-hydrolase</fullName>
    </submittedName>
</protein>
<dbReference type="OrthoDB" id="19657at2759"/>
<dbReference type="InterPro" id="IPR029058">
    <property type="entry name" value="AB_hydrolase_fold"/>
</dbReference>